<sequence>MSNVNISVSVDDEYADKILEVVADLQAVGMNIENIMPILGVITGSVESTQMDALSQVKGVNAVEVSRTFRAI</sequence>
<dbReference type="EMBL" id="JAHHGZ010000044">
    <property type="protein sequence ID" value="MBW4671393.1"/>
    <property type="molecule type" value="Genomic_DNA"/>
</dbReference>
<proteinExistence type="predicted"/>
<evidence type="ECO:0000313" key="1">
    <source>
        <dbReference type="EMBL" id="MBW4671393.1"/>
    </source>
</evidence>
<protein>
    <submittedName>
        <fullName evidence="1">Ketohydroxyglutarate aldolase</fullName>
    </submittedName>
</protein>
<gene>
    <name evidence="1" type="ORF">KME60_29220</name>
</gene>
<evidence type="ECO:0000313" key="2">
    <source>
        <dbReference type="Proteomes" id="UP000729701"/>
    </source>
</evidence>
<accession>A0A951QV43</accession>
<name>A0A951QV43_9CYAN</name>
<dbReference type="Proteomes" id="UP000729701">
    <property type="component" value="Unassembled WGS sequence"/>
</dbReference>
<reference evidence="1" key="1">
    <citation type="submission" date="2021-05" db="EMBL/GenBank/DDBJ databases">
        <authorList>
            <person name="Pietrasiak N."/>
            <person name="Ward R."/>
            <person name="Stajich J.E."/>
            <person name="Kurbessoian T."/>
        </authorList>
    </citation>
    <scope>NUCLEOTIDE SEQUENCE</scope>
    <source>
        <strain evidence="1">GSE-NOS-MK-12-04C</strain>
    </source>
</reference>
<dbReference type="AlphaFoldDB" id="A0A951QV43"/>
<organism evidence="1 2">
    <name type="scientific">Cyanomargarita calcarea GSE-NOS-MK-12-04C</name>
    <dbReference type="NCBI Taxonomy" id="2839659"/>
    <lineage>
        <taxon>Bacteria</taxon>
        <taxon>Bacillati</taxon>
        <taxon>Cyanobacteriota</taxon>
        <taxon>Cyanophyceae</taxon>
        <taxon>Nostocales</taxon>
        <taxon>Cyanomargaritaceae</taxon>
        <taxon>Cyanomargarita</taxon>
    </lineage>
</organism>
<reference evidence="1" key="2">
    <citation type="journal article" date="2022" name="Microbiol. Resour. Announc.">
        <title>Metagenome Sequencing to Explore Phylogenomics of Terrestrial Cyanobacteria.</title>
        <authorList>
            <person name="Ward R.D."/>
            <person name="Stajich J.E."/>
            <person name="Johansen J.R."/>
            <person name="Huntemann M."/>
            <person name="Clum A."/>
            <person name="Foster B."/>
            <person name="Foster B."/>
            <person name="Roux S."/>
            <person name="Palaniappan K."/>
            <person name="Varghese N."/>
            <person name="Mukherjee S."/>
            <person name="Reddy T.B.K."/>
            <person name="Daum C."/>
            <person name="Copeland A."/>
            <person name="Chen I.A."/>
            <person name="Ivanova N.N."/>
            <person name="Kyrpides N.C."/>
            <person name="Shapiro N."/>
            <person name="Eloe-Fadrosh E.A."/>
            <person name="Pietrasiak N."/>
        </authorList>
    </citation>
    <scope>NUCLEOTIDE SEQUENCE</scope>
    <source>
        <strain evidence="1">GSE-NOS-MK-12-04C</strain>
    </source>
</reference>
<comment type="caution">
    <text evidence="1">The sequence shown here is derived from an EMBL/GenBank/DDBJ whole genome shotgun (WGS) entry which is preliminary data.</text>
</comment>